<name>A0A7Y9F0V4_9ACTN</name>
<dbReference type="Proteomes" id="UP000516957">
    <property type="component" value="Unassembled WGS sequence"/>
</dbReference>
<protein>
    <submittedName>
        <fullName evidence="1">Putative nucleotidyltransferase</fullName>
    </submittedName>
</protein>
<gene>
    <name evidence="1" type="ORF">BKA08_001793</name>
</gene>
<dbReference type="AlphaFoldDB" id="A0A7Y9F0V4"/>
<evidence type="ECO:0000313" key="2">
    <source>
        <dbReference type="Proteomes" id="UP000516957"/>
    </source>
</evidence>
<dbReference type="GO" id="GO:0016740">
    <property type="term" value="F:transferase activity"/>
    <property type="evidence" value="ECO:0007669"/>
    <property type="project" value="UniProtKB-KW"/>
</dbReference>
<keyword evidence="1" id="KW-0808">Transferase</keyword>
<dbReference type="EMBL" id="JACCBE010000001">
    <property type="protein sequence ID" value="NYD57555.1"/>
    <property type="molecule type" value="Genomic_DNA"/>
</dbReference>
<evidence type="ECO:0000313" key="1">
    <source>
        <dbReference type="EMBL" id="NYD57555.1"/>
    </source>
</evidence>
<proteinExistence type="predicted"/>
<sequence length="277" mass="29801">MLAEGADLAKMDLSVVAPVIGELVERDAEITRLMVVGAHCRNLWAQALGRGEGLAATHDLDLGMAVDTMSEWAAVARGLPRVSKTRSGIAFTVAGQQVDLMPFGEGVEQPSGTVEPPSRPGEPFSVLGFEDVFAAGVSLPLESGAGSLRVPTPEGLCVLKIAAFHDRRPAVTKDAQDLALVLSWYVDSDSVREHVYTSEHSLLEEADWRPDVAAAALCGRTMRRILSSAALPLLLGQWEVSREAAREVVWHSRQLTGDRDHIAALVTALDRGLHDDR</sequence>
<accession>A0A7Y9F0V4</accession>
<keyword evidence="2" id="KW-1185">Reference proteome</keyword>
<dbReference type="RefSeq" id="WP_179615302.1">
    <property type="nucleotide sequence ID" value="NZ_CP059163.1"/>
</dbReference>
<organism evidence="1 2">
    <name type="scientific">Nocardioides marinisabuli</name>
    <dbReference type="NCBI Taxonomy" id="419476"/>
    <lineage>
        <taxon>Bacteria</taxon>
        <taxon>Bacillati</taxon>
        <taxon>Actinomycetota</taxon>
        <taxon>Actinomycetes</taxon>
        <taxon>Propionibacteriales</taxon>
        <taxon>Nocardioidaceae</taxon>
        <taxon>Nocardioides</taxon>
    </lineage>
</organism>
<comment type="caution">
    <text evidence="1">The sequence shown here is derived from an EMBL/GenBank/DDBJ whole genome shotgun (WGS) entry which is preliminary data.</text>
</comment>
<reference evidence="1 2" key="1">
    <citation type="submission" date="2020-07" db="EMBL/GenBank/DDBJ databases">
        <title>Sequencing the genomes of 1000 actinobacteria strains.</title>
        <authorList>
            <person name="Klenk H.-P."/>
        </authorList>
    </citation>
    <scope>NUCLEOTIDE SEQUENCE [LARGE SCALE GENOMIC DNA]</scope>
    <source>
        <strain evidence="1 2">DSM 18965</strain>
    </source>
</reference>